<dbReference type="AlphaFoldDB" id="X6NRW3"/>
<gene>
    <name evidence="1" type="ORF">RFI_08371</name>
</gene>
<protein>
    <submittedName>
        <fullName evidence="1">Uncharacterized protein</fullName>
    </submittedName>
</protein>
<organism evidence="1 2">
    <name type="scientific">Reticulomyxa filosa</name>
    <dbReference type="NCBI Taxonomy" id="46433"/>
    <lineage>
        <taxon>Eukaryota</taxon>
        <taxon>Sar</taxon>
        <taxon>Rhizaria</taxon>
        <taxon>Retaria</taxon>
        <taxon>Foraminifera</taxon>
        <taxon>Monothalamids</taxon>
        <taxon>Reticulomyxidae</taxon>
        <taxon>Reticulomyxa</taxon>
    </lineage>
</organism>
<sequence>MDGVNNELWPFIRMTYPKQLKKDKYRIDAAPLNVILFHSVLLLFCIIPIDLHYLILSQISSRVGCYELLENSYSILQKQWTHHRVVTSSANDTCIVTDEVTYHTRLGIIMDYVIFPVICSNSCCIYVKWNNFLMNFLNENLILFKQMKIIDNINIKSEENFKSKNYGECIHQMTVILSKQFLVLYFFGLLLK</sequence>
<accession>X6NRW3</accession>
<evidence type="ECO:0000313" key="1">
    <source>
        <dbReference type="EMBL" id="ETO28756.1"/>
    </source>
</evidence>
<keyword evidence="2" id="KW-1185">Reference proteome</keyword>
<dbReference type="EMBL" id="ASPP01006490">
    <property type="protein sequence ID" value="ETO28756.1"/>
    <property type="molecule type" value="Genomic_DNA"/>
</dbReference>
<comment type="caution">
    <text evidence="1">The sequence shown here is derived from an EMBL/GenBank/DDBJ whole genome shotgun (WGS) entry which is preliminary data.</text>
</comment>
<reference evidence="1 2" key="1">
    <citation type="journal article" date="2013" name="Curr. Biol.">
        <title>The Genome of the Foraminiferan Reticulomyxa filosa.</title>
        <authorList>
            <person name="Glockner G."/>
            <person name="Hulsmann N."/>
            <person name="Schleicher M."/>
            <person name="Noegel A.A."/>
            <person name="Eichinger L."/>
            <person name="Gallinger C."/>
            <person name="Pawlowski J."/>
            <person name="Sierra R."/>
            <person name="Euteneuer U."/>
            <person name="Pillet L."/>
            <person name="Moustafa A."/>
            <person name="Platzer M."/>
            <person name="Groth M."/>
            <person name="Szafranski K."/>
            <person name="Schliwa M."/>
        </authorList>
    </citation>
    <scope>NUCLEOTIDE SEQUENCE [LARGE SCALE GENOMIC DNA]</scope>
</reference>
<evidence type="ECO:0000313" key="2">
    <source>
        <dbReference type="Proteomes" id="UP000023152"/>
    </source>
</evidence>
<dbReference type="Proteomes" id="UP000023152">
    <property type="component" value="Unassembled WGS sequence"/>
</dbReference>
<proteinExistence type="predicted"/>
<name>X6NRW3_RETFI</name>